<keyword evidence="2" id="KW-1185">Reference proteome</keyword>
<proteinExistence type="predicted"/>
<evidence type="ECO:0000313" key="1">
    <source>
        <dbReference type="EMBL" id="GHO42187.1"/>
    </source>
</evidence>
<accession>A0A8J3HWX7</accession>
<sequence>MQALFPVLYEMLGMISFVPRPLEHGPQNVPDLTLDPGFQIVANDFMDLAQRLGL</sequence>
<dbReference type="Proteomes" id="UP000612362">
    <property type="component" value="Unassembled WGS sequence"/>
</dbReference>
<dbReference type="AlphaFoldDB" id="A0A8J3HWX7"/>
<organism evidence="1 2">
    <name type="scientific">Ktedonospora formicarum</name>
    <dbReference type="NCBI Taxonomy" id="2778364"/>
    <lineage>
        <taxon>Bacteria</taxon>
        <taxon>Bacillati</taxon>
        <taxon>Chloroflexota</taxon>
        <taxon>Ktedonobacteria</taxon>
        <taxon>Ktedonobacterales</taxon>
        <taxon>Ktedonobacteraceae</taxon>
        <taxon>Ktedonospora</taxon>
    </lineage>
</organism>
<name>A0A8J3HWX7_9CHLR</name>
<protein>
    <submittedName>
        <fullName evidence="1">Uncharacterized protein</fullName>
    </submittedName>
</protein>
<evidence type="ECO:0000313" key="2">
    <source>
        <dbReference type="Proteomes" id="UP000612362"/>
    </source>
</evidence>
<reference evidence="1" key="1">
    <citation type="submission" date="2020-10" db="EMBL/GenBank/DDBJ databases">
        <title>Taxonomic study of unclassified bacteria belonging to the class Ktedonobacteria.</title>
        <authorList>
            <person name="Yabe S."/>
            <person name="Wang C.M."/>
            <person name="Zheng Y."/>
            <person name="Sakai Y."/>
            <person name="Cavaletti L."/>
            <person name="Monciardini P."/>
            <person name="Donadio S."/>
        </authorList>
    </citation>
    <scope>NUCLEOTIDE SEQUENCE</scope>
    <source>
        <strain evidence="1">SOSP1-1</strain>
    </source>
</reference>
<gene>
    <name evidence="1" type="ORF">KSX_03500</name>
</gene>
<dbReference type="EMBL" id="BNJF01000001">
    <property type="protein sequence ID" value="GHO42187.1"/>
    <property type="molecule type" value="Genomic_DNA"/>
</dbReference>
<comment type="caution">
    <text evidence="1">The sequence shown here is derived from an EMBL/GenBank/DDBJ whole genome shotgun (WGS) entry which is preliminary data.</text>
</comment>